<dbReference type="Pfam" id="PF12260">
    <property type="entry name" value="PIP49_C"/>
    <property type="match status" value="1"/>
</dbReference>
<dbReference type="InterPro" id="IPR011009">
    <property type="entry name" value="Kinase-like_dom_sf"/>
</dbReference>
<keyword evidence="1" id="KW-0472">Membrane</keyword>
<dbReference type="PANTHER" id="PTHR46448:SF1">
    <property type="entry name" value="PROTEIN KINASE DOMAIN-CONTAINING PROTEIN"/>
    <property type="match status" value="1"/>
</dbReference>
<dbReference type="InterPro" id="IPR000719">
    <property type="entry name" value="Prot_kinase_dom"/>
</dbReference>
<dbReference type="InterPro" id="IPR042983">
    <property type="entry name" value="PKDCC"/>
</dbReference>
<sequence>MVKMKHSYGSRRRPRSLSMDSVKLFAGSCLFVFVMGNLIMLQTYHSFVAPKPEGIAGKGGVDLDAGSPFFRSERDSSRRERRDIFREFADEFLPKIVNIGQGDIGENQYSVIEGRVRRLMQDGGKDLFGKLLQKSRLKESERNLVFRNSASKLPVDIKDLPSQGYPHRDHLLDCSDIEKIQNMRYIGGGWTKAVYQGEFQGHGVAVKTVDINGHDVNRCLGDARNMSYCYHRAARKIIKEIVLLQALVDENVIKVLGFCVPTKPFDGDVDSTVAMVTELGEPIDQIKLLQMSWEDRLKVSYDIVKLIEYLARTPYGSLVLNDFRRTQFVLVNGTLKLSDVDDAGFGEPTCTRDADCSFRSSDVNTTKHLGCSKGFCKNHNEFHNILKTGHHFTSFLLPHGAPKMLRPLIDKIIDNFEKLTVSSKGLLQEMSRVVELYKAGAYLDRGPQGSDYSAHYLQDLPGQFDYRCRFSMSGGACTLSVFDLREAQDICDMDEECQGFIWTRKKTWTGRTLVHLKNGKGTPSANSETDLYVKPS</sequence>
<feature type="domain" description="Protein kinase" evidence="2">
    <location>
        <begin position="180"/>
        <end position="536"/>
    </location>
</feature>
<dbReference type="InterPro" id="IPR022049">
    <property type="entry name" value="FAM69_kinase_dom"/>
</dbReference>
<dbReference type="PROSITE" id="PS50011">
    <property type="entry name" value="PROTEIN_KINASE_DOM"/>
    <property type="match status" value="1"/>
</dbReference>
<keyword evidence="4" id="KW-0808">Transferase</keyword>
<dbReference type="Gene3D" id="1.10.510.10">
    <property type="entry name" value="Transferase(Phosphotransferase) domain 1"/>
    <property type="match status" value="1"/>
</dbReference>
<keyword evidence="4" id="KW-0418">Kinase</keyword>
<organism evidence="3 4">
    <name type="scientific">Aplysia californica</name>
    <name type="common">California sea hare</name>
    <dbReference type="NCBI Taxonomy" id="6500"/>
    <lineage>
        <taxon>Eukaryota</taxon>
        <taxon>Metazoa</taxon>
        <taxon>Spiralia</taxon>
        <taxon>Lophotrochozoa</taxon>
        <taxon>Mollusca</taxon>
        <taxon>Gastropoda</taxon>
        <taxon>Heterobranchia</taxon>
        <taxon>Euthyneura</taxon>
        <taxon>Tectipleura</taxon>
        <taxon>Aplysiida</taxon>
        <taxon>Aplysioidea</taxon>
        <taxon>Aplysiidae</taxon>
        <taxon>Aplysia</taxon>
    </lineage>
</organism>
<dbReference type="GeneID" id="101863402"/>
<accession>A0ABM0JCW0</accession>
<protein>
    <submittedName>
        <fullName evidence="4">Extracellular tyrosine-protein kinase PKDCC</fullName>
    </submittedName>
</protein>
<name>A0ABM0JCW0_APLCA</name>
<dbReference type="Proteomes" id="UP000694888">
    <property type="component" value="Unplaced"/>
</dbReference>
<dbReference type="GO" id="GO:0016301">
    <property type="term" value="F:kinase activity"/>
    <property type="evidence" value="ECO:0007669"/>
    <property type="project" value="UniProtKB-KW"/>
</dbReference>
<dbReference type="SUPFAM" id="SSF56112">
    <property type="entry name" value="Protein kinase-like (PK-like)"/>
    <property type="match status" value="1"/>
</dbReference>
<proteinExistence type="predicted"/>
<reference evidence="4" key="1">
    <citation type="submission" date="2025-08" db="UniProtKB">
        <authorList>
            <consortium name="RefSeq"/>
        </authorList>
    </citation>
    <scope>IDENTIFICATION</scope>
</reference>
<keyword evidence="3" id="KW-1185">Reference proteome</keyword>
<evidence type="ECO:0000313" key="4">
    <source>
        <dbReference type="RefSeq" id="XP_005090794.1"/>
    </source>
</evidence>
<evidence type="ECO:0000256" key="1">
    <source>
        <dbReference type="SAM" id="Phobius"/>
    </source>
</evidence>
<evidence type="ECO:0000259" key="2">
    <source>
        <dbReference type="PROSITE" id="PS50011"/>
    </source>
</evidence>
<keyword evidence="1" id="KW-0812">Transmembrane</keyword>
<dbReference type="PANTHER" id="PTHR46448">
    <property type="entry name" value="PROTEIN KINASE DOMAIN-CONTAINING PROTEIN"/>
    <property type="match status" value="1"/>
</dbReference>
<dbReference type="RefSeq" id="XP_005090794.1">
    <property type="nucleotide sequence ID" value="XM_005090737.3"/>
</dbReference>
<feature type="transmembrane region" description="Helical" evidence="1">
    <location>
        <begin position="21"/>
        <end position="41"/>
    </location>
</feature>
<gene>
    <name evidence="4" type="primary">LOC101863402</name>
</gene>
<keyword evidence="1" id="KW-1133">Transmembrane helix</keyword>
<evidence type="ECO:0000313" key="3">
    <source>
        <dbReference type="Proteomes" id="UP000694888"/>
    </source>
</evidence>